<reference evidence="1 2" key="2">
    <citation type="journal article" date="2009" name="Appl. Environ. Microbiol.">
        <title>Rhizobium sp. strain NGR234 possesses a remarkable number of secretion systems.</title>
        <authorList>
            <person name="Schmeisser C."/>
            <person name="Liesegang H."/>
            <person name="Krysciak D."/>
            <person name="Bakkou N."/>
            <person name="Le Quere A."/>
            <person name="Wollherr A."/>
            <person name="Heinemeyer I."/>
            <person name="Morgenstern B."/>
            <person name="Pommerening-Roeser A."/>
            <person name="Flores M."/>
            <person name="Palacios R."/>
            <person name="Brenner S."/>
            <person name="Gottschalk G."/>
            <person name="Schmitz R.A."/>
            <person name="Broughton W.J."/>
            <person name="Perret X."/>
            <person name="Strittmatter A.W."/>
            <person name="Streit W.R."/>
        </authorList>
    </citation>
    <scope>NUCLEOTIDE SEQUENCE [LARGE SCALE GENOMIC DNA]</scope>
    <source>
        <strain evidence="2">NBRC 101917 / NGR234</strain>
    </source>
</reference>
<protein>
    <submittedName>
        <fullName evidence="1">Uncharacterized protein</fullName>
    </submittedName>
</protein>
<proteinExistence type="predicted"/>
<dbReference type="Proteomes" id="UP000001054">
    <property type="component" value="Plasmid pNGR234b"/>
</dbReference>
<geneLocation type="plasmid" evidence="2">
    <name>sym pNGR234b</name>
</geneLocation>
<sequence>MDRLRFKETCSRQCQIRHFAGSLHAGDARPRSGQSTFVKTIGRCTEDYLQSVNYVFLINRHFVAI</sequence>
<keyword evidence="1" id="KW-0614">Plasmid</keyword>
<dbReference type="HOGENOM" id="CLU_2846859_0_0_5"/>
<evidence type="ECO:0000313" key="2">
    <source>
        <dbReference type="Proteomes" id="UP000001054"/>
    </source>
</evidence>
<dbReference type="AlphaFoldDB" id="C3KRE3"/>
<accession>C3KRE3</accession>
<evidence type="ECO:0000313" key="1">
    <source>
        <dbReference type="EMBL" id="ACP22651.1"/>
    </source>
</evidence>
<reference evidence="2" key="1">
    <citation type="journal article" date="2004" name="J. Bacteriol.">
        <title>An evolutionary hot spot: the pNGR234b replicon of Rhizobium sp. strain NGR234.</title>
        <authorList>
            <person name="Streit W.R."/>
            <person name="Schmitz R.A."/>
            <person name="Perret X."/>
            <person name="Staehelin C."/>
            <person name="Deakin W.J."/>
            <person name="Raasch C."/>
            <person name="Liesegang H."/>
            <person name="Broughton W.J."/>
        </authorList>
    </citation>
    <scope>NUCLEOTIDE SEQUENCE [LARGE SCALE GENOMIC DNA]</scope>
    <source>
        <strain evidence="2">NBRC 101917 / NGR234</strain>
    </source>
</reference>
<name>C3KRE3_SINFN</name>
<dbReference type="EMBL" id="CP000874">
    <property type="protein sequence ID" value="ACP22651.1"/>
    <property type="molecule type" value="Genomic_DNA"/>
</dbReference>
<dbReference type="KEGG" id="rhi:NGR_b11980"/>
<gene>
    <name evidence="1" type="ordered locus">NGR_b11980</name>
</gene>
<keyword evidence="2" id="KW-1185">Reference proteome</keyword>
<organism evidence="1 2">
    <name type="scientific">Sinorhizobium fredii (strain NBRC 101917 / NGR234)</name>
    <dbReference type="NCBI Taxonomy" id="394"/>
    <lineage>
        <taxon>Bacteria</taxon>
        <taxon>Pseudomonadati</taxon>
        <taxon>Pseudomonadota</taxon>
        <taxon>Alphaproteobacteria</taxon>
        <taxon>Hyphomicrobiales</taxon>
        <taxon>Rhizobiaceae</taxon>
        <taxon>Sinorhizobium/Ensifer group</taxon>
        <taxon>Sinorhizobium</taxon>
    </lineage>
</organism>